<dbReference type="GO" id="GO:0020037">
    <property type="term" value="F:heme binding"/>
    <property type="evidence" value="ECO:0007669"/>
    <property type="project" value="InterPro"/>
</dbReference>
<dbReference type="OMA" id="NNMSAYK"/>
<keyword evidence="16" id="KW-1185">Reference proteome</keyword>
<dbReference type="GO" id="GO:0009055">
    <property type="term" value="F:electron transfer activity"/>
    <property type="evidence" value="ECO:0007669"/>
    <property type="project" value="InterPro"/>
</dbReference>
<dbReference type="PANTHER" id="PTHR34688:SF2">
    <property type="entry name" value="CYTOCHROME C6, CHLOROPLASTIC"/>
    <property type="match status" value="1"/>
</dbReference>
<evidence type="ECO:0000259" key="14">
    <source>
        <dbReference type="PROSITE" id="PS51007"/>
    </source>
</evidence>
<dbReference type="Proteomes" id="UP000008141">
    <property type="component" value="Unassembled WGS sequence"/>
</dbReference>
<evidence type="ECO:0000256" key="7">
    <source>
        <dbReference type="ARBA" id="ARBA00022982"/>
    </source>
</evidence>
<dbReference type="FunFam" id="1.10.760.10:FF:000021">
    <property type="entry name" value="Cytochrome c6, chloroplastic"/>
    <property type="match status" value="1"/>
</dbReference>
<evidence type="ECO:0000256" key="12">
    <source>
        <dbReference type="ARBA" id="ARBA00033211"/>
    </source>
</evidence>
<keyword evidence="3" id="KW-0813">Transport</keyword>
<feature type="domain" description="Cytochrome c" evidence="14">
    <location>
        <begin position="1"/>
        <end position="85"/>
    </location>
</feature>
<evidence type="ECO:0000256" key="5">
    <source>
        <dbReference type="ARBA" id="ARBA00022617"/>
    </source>
</evidence>
<evidence type="ECO:0000256" key="10">
    <source>
        <dbReference type="ARBA" id="ARBA00030448"/>
    </source>
</evidence>
<evidence type="ECO:0000313" key="16">
    <source>
        <dbReference type="Proteomes" id="UP000008141"/>
    </source>
</evidence>
<dbReference type="InterPro" id="IPR023655">
    <property type="entry name" value="Cyt_C6"/>
</dbReference>
<gene>
    <name evidence="15" type="ORF">CHLNCDRAFT_17921</name>
</gene>
<name>E1ZJ19_CHLVA</name>
<keyword evidence="7" id="KW-0249">Electron transport</keyword>
<keyword evidence="8 13" id="KW-0408">Iron</keyword>
<protein>
    <recommendedName>
        <fullName evidence="12">Cytochrome c-553</fullName>
    </recommendedName>
    <alternativeName>
        <fullName evidence="11">Cytochrome c553</fullName>
    </alternativeName>
    <alternativeName>
        <fullName evidence="10">Soluble cytochrome f</fullName>
    </alternativeName>
</protein>
<organism evidence="16">
    <name type="scientific">Chlorella variabilis</name>
    <name type="common">Green alga</name>
    <dbReference type="NCBI Taxonomy" id="554065"/>
    <lineage>
        <taxon>Eukaryota</taxon>
        <taxon>Viridiplantae</taxon>
        <taxon>Chlorophyta</taxon>
        <taxon>core chlorophytes</taxon>
        <taxon>Trebouxiophyceae</taxon>
        <taxon>Chlorellales</taxon>
        <taxon>Chlorellaceae</taxon>
        <taxon>Chlorella clade</taxon>
        <taxon>Chlorella</taxon>
    </lineage>
</organism>
<dbReference type="SUPFAM" id="SSF46626">
    <property type="entry name" value="Cytochrome c"/>
    <property type="match status" value="1"/>
</dbReference>
<accession>E1ZJ19</accession>
<evidence type="ECO:0000256" key="3">
    <source>
        <dbReference type="ARBA" id="ARBA00022448"/>
    </source>
</evidence>
<dbReference type="Gene3D" id="1.10.760.10">
    <property type="entry name" value="Cytochrome c-like domain"/>
    <property type="match status" value="1"/>
</dbReference>
<keyword evidence="4" id="KW-0602">Photosynthesis</keyword>
<feature type="non-terminal residue" evidence="15">
    <location>
        <position position="89"/>
    </location>
</feature>
<dbReference type="GO" id="GO:0005506">
    <property type="term" value="F:iron ion binding"/>
    <property type="evidence" value="ECO:0007669"/>
    <property type="project" value="InterPro"/>
</dbReference>
<keyword evidence="6 13" id="KW-0479">Metal-binding</keyword>
<sequence length="89" mass="9303">VFEKSCAGCHSGGGNIIRRDATLQLGDLEKYGVADTQALYTVIYGGRGSMPGFGLDCAPKGACTFGPRLADEEIKALAEFVLSSAQSGW</sequence>
<dbReference type="KEGG" id="cvr:CHLNCDRAFT_17921"/>
<keyword evidence="5 13" id="KW-0349">Heme</keyword>
<dbReference type="RefSeq" id="XP_005846529.1">
    <property type="nucleotide sequence ID" value="XM_005846467.1"/>
</dbReference>
<dbReference type="InterPro" id="IPR009056">
    <property type="entry name" value="Cyt_c-like_dom"/>
</dbReference>
<evidence type="ECO:0000256" key="6">
    <source>
        <dbReference type="ARBA" id="ARBA00022723"/>
    </source>
</evidence>
<dbReference type="GeneID" id="17353553"/>
<comment type="function">
    <text evidence="1">Functions as an electron carrier between membrane-bound cytochrome b6-f and photosystem I in oxygenic photosynthesis.</text>
</comment>
<evidence type="ECO:0000256" key="2">
    <source>
        <dbReference type="ARBA" id="ARBA00009650"/>
    </source>
</evidence>
<dbReference type="OrthoDB" id="1930491at2759"/>
<dbReference type="PROSITE" id="PS51007">
    <property type="entry name" value="CYTC"/>
    <property type="match status" value="1"/>
</dbReference>
<evidence type="ECO:0000256" key="9">
    <source>
        <dbReference type="ARBA" id="ARBA00023078"/>
    </source>
</evidence>
<evidence type="ECO:0000313" key="15">
    <source>
        <dbReference type="EMBL" id="EFN54427.1"/>
    </source>
</evidence>
<dbReference type="GO" id="GO:0015979">
    <property type="term" value="P:photosynthesis"/>
    <property type="evidence" value="ECO:0007669"/>
    <property type="project" value="UniProtKB-KW"/>
</dbReference>
<evidence type="ECO:0000256" key="1">
    <source>
        <dbReference type="ARBA" id="ARBA00002347"/>
    </source>
</evidence>
<feature type="non-terminal residue" evidence="15">
    <location>
        <position position="1"/>
    </location>
</feature>
<dbReference type="FunCoup" id="E1ZJ19">
    <property type="interactions" value="21"/>
</dbReference>
<dbReference type="AlphaFoldDB" id="E1ZJ19"/>
<dbReference type="EMBL" id="GL433848">
    <property type="protein sequence ID" value="EFN54427.1"/>
    <property type="molecule type" value="Genomic_DNA"/>
</dbReference>
<dbReference type="PANTHER" id="PTHR34688">
    <property type="entry name" value="CYTOCHROME C6, CHLOROPLASTIC"/>
    <property type="match status" value="1"/>
</dbReference>
<dbReference type="eggNOG" id="ENOG502RYDY">
    <property type="taxonomic scope" value="Eukaryota"/>
</dbReference>
<evidence type="ECO:0000256" key="4">
    <source>
        <dbReference type="ARBA" id="ARBA00022531"/>
    </source>
</evidence>
<reference evidence="15 16" key="1">
    <citation type="journal article" date="2010" name="Plant Cell">
        <title>The Chlorella variabilis NC64A genome reveals adaptation to photosymbiosis, coevolution with viruses, and cryptic sex.</title>
        <authorList>
            <person name="Blanc G."/>
            <person name="Duncan G."/>
            <person name="Agarkova I."/>
            <person name="Borodovsky M."/>
            <person name="Gurnon J."/>
            <person name="Kuo A."/>
            <person name="Lindquist E."/>
            <person name="Lucas S."/>
            <person name="Pangilinan J."/>
            <person name="Polle J."/>
            <person name="Salamov A."/>
            <person name="Terry A."/>
            <person name="Yamada T."/>
            <person name="Dunigan D.D."/>
            <person name="Grigoriev I.V."/>
            <person name="Claverie J.M."/>
            <person name="Van Etten J.L."/>
        </authorList>
    </citation>
    <scope>NUCLEOTIDE SEQUENCE [LARGE SCALE GENOMIC DNA]</scope>
    <source>
        <strain evidence="15 16">NC64A</strain>
    </source>
</reference>
<evidence type="ECO:0000256" key="13">
    <source>
        <dbReference type="PROSITE-ProRule" id="PRU00433"/>
    </source>
</evidence>
<keyword evidence="9" id="KW-0793">Thylakoid</keyword>
<evidence type="ECO:0000256" key="11">
    <source>
        <dbReference type="ARBA" id="ARBA00031247"/>
    </source>
</evidence>
<comment type="similarity">
    <text evidence="2">Belongs to the cytochrome c family. PetJ subfamily.</text>
</comment>
<dbReference type="InterPro" id="IPR036909">
    <property type="entry name" value="Cyt_c-like_dom_sf"/>
</dbReference>
<dbReference type="Pfam" id="PF13442">
    <property type="entry name" value="Cytochrome_CBB3"/>
    <property type="match status" value="1"/>
</dbReference>
<dbReference type="InParanoid" id="E1ZJ19"/>
<proteinExistence type="inferred from homology"/>
<evidence type="ECO:0000256" key="8">
    <source>
        <dbReference type="ARBA" id="ARBA00023004"/>
    </source>
</evidence>